<dbReference type="RefSeq" id="WP_073090873.1">
    <property type="nucleotide sequence ID" value="NZ_FRBC01000019.1"/>
</dbReference>
<dbReference type="Pfam" id="PF03793">
    <property type="entry name" value="PASTA"/>
    <property type="match status" value="3"/>
</dbReference>
<dbReference type="CDD" id="cd06577">
    <property type="entry name" value="PASTA_pknB"/>
    <property type="match status" value="3"/>
</dbReference>
<evidence type="ECO:0000256" key="1">
    <source>
        <dbReference type="ARBA" id="ARBA00012513"/>
    </source>
</evidence>
<keyword evidence="2 14" id="KW-0723">Serine/threonine-protein kinase</keyword>
<comment type="catalytic activity">
    <reaction evidence="7">
        <text>L-threonyl-[protein] + ATP = O-phospho-L-threonyl-[protein] + ADP + H(+)</text>
        <dbReference type="Rhea" id="RHEA:46608"/>
        <dbReference type="Rhea" id="RHEA-COMP:11060"/>
        <dbReference type="Rhea" id="RHEA-COMP:11605"/>
        <dbReference type="ChEBI" id="CHEBI:15378"/>
        <dbReference type="ChEBI" id="CHEBI:30013"/>
        <dbReference type="ChEBI" id="CHEBI:30616"/>
        <dbReference type="ChEBI" id="CHEBI:61977"/>
        <dbReference type="ChEBI" id="CHEBI:456216"/>
        <dbReference type="EC" id="2.7.11.1"/>
    </reaction>
</comment>
<evidence type="ECO:0000256" key="9">
    <source>
        <dbReference type="PROSITE-ProRule" id="PRU10141"/>
    </source>
</evidence>
<comment type="catalytic activity">
    <reaction evidence="8">
        <text>L-seryl-[protein] + ATP = O-phospho-L-seryl-[protein] + ADP + H(+)</text>
        <dbReference type="Rhea" id="RHEA:17989"/>
        <dbReference type="Rhea" id="RHEA-COMP:9863"/>
        <dbReference type="Rhea" id="RHEA-COMP:11604"/>
        <dbReference type="ChEBI" id="CHEBI:15378"/>
        <dbReference type="ChEBI" id="CHEBI:29999"/>
        <dbReference type="ChEBI" id="CHEBI:30616"/>
        <dbReference type="ChEBI" id="CHEBI:83421"/>
        <dbReference type="ChEBI" id="CHEBI:456216"/>
        <dbReference type="EC" id="2.7.11.1"/>
    </reaction>
</comment>
<evidence type="ECO:0000259" key="12">
    <source>
        <dbReference type="PROSITE" id="PS50011"/>
    </source>
</evidence>
<feature type="region of interest" description="Disordered" evidence="10">
    <location>
        <begin position="521"/>
        <end position="592"/>
    </location>
</feature>
<feature type="compositionally biased region" description="Basic and acidic residues" evidence="10">
    <location>
        <begin position="558"/>
        <end position="576"/>
    </location>
</feature>
<feature type="domain" description="PASTA" evidence="13">
    <location>
        <begin position="490"/>
        <end position="556"/>
    </location>
</feature>
<feature type="transmembrane region" description="Helical" evidence="11">
    <location>
        <begin position="327"/>
        <end position="347"/>
    </location>
</feature>
<evidence type="ECO:0000313" key="14">
    <source>
        <dbReference type="EMBL" id="SHK82818.1"/>
    </source>
</evidence>
<dbReference type="PROSITE" id="PS51178">
    <property type="entry name" value="PASTA"/>
    <property type="match status" value="3"/>
</dbReference>
<gene>
    <name evidence="14" type="ORF">SAMN05216582_11958</name>
</gene>
<dbReference type="PANTHER" id="PTHR43289">
    <property type="entry name" value="MITOGEN-ACTIVATED PROTEIN KINASE KINASE KINASE 20-RELATED"/>
    <property type="match status" value="1"/>
</dbReference>
<keyword evidence="5 14" id="KW-0418">Kinase</keyword>
<evidence type="ECO:0000256" key="4">
    <source>
        <dbReference type="ARBA" id="ARBA00022741"/>
    </source>
</evidence>
<dbReference type="SUPFAM" id="SSF56112">
    <property type="entry name" value="Protein kinase-like (PK-like)"/>
    <property type="match status" value="1"/>
</dbReference>
<evidence type="ECO:0000256" key="11">
    <source>
        <dbReference type="SAM" id="Phobius"/>
    </source>
</evidence>
<dbReference type="SMART" id="SM00740">
    <property type="entry name" value="PASTA"/>
    <property type="match status" value="3"/>
</dbReference>
<dbReference type="Gene3D" id="3.30.200.20">
    <property type="entry name" value="Phosphorylase Kinase, domain 1"/>
    <property type="match status" value="1"/>
</dbReference>
<dbReference type="NCBIfam" id="NF033483">
    <property type="entry name" value="PknB_PASTA_kin"/>
    <property type="match status" value="1"/>
</dbReference>
<evidence type="ECO:0000256" key="7">
    <source>
        <dbReference type="ARBA" id="ARBA00047899"/>
    </source>
</evidence>
<dbReference type="PROSITE" id="PS00107">
    <property type="entry name" value="PROTEIN_KINASE_ATP"/>
    <property type="match status" value="1"/>
</dbReference>
<organism evidence="14 15">
    <name type="scientific">Selenomonas ruminantium</name>
    <dbReference type="NCBI Taxonomy" id="971"/>
    <lineage>
        <taxon>Bacteria</taxon>
        <taxon>Bacillati</taxon>
        <taxon>Bacillota</taxon>
        <taxon>Negativicutes</taxon>
        <taxon>Selenomonadales</taxon>
        <taxon>Selenomonadaceae</taxon>
        <taxon>Selenomonas</taxon>
    </lineage>
</organism>
<evidence type="ECO:0000256" key="3">
    <source>
        <dbReference type="ARBA" id="ARBA00022679"/>
    </source>
</evidence>
<dbReference type="FunFam" id="1.10.510.10:FF:000021">
    <property type="entry name" value="Serine/threonine protein kinase"/>
    <property type="match status" value="1"/>
</dbReference>
<dbReference type="EC" id="2.7.11.1" evidence="1"/>
<evidence type="ECO:0000256" key="5">
    <source>
        <dbReference type="ARBA" id="ARBA00022777"/>
    </source>
</evidence>
<dbReference type="SUPFAM" id="SSF54184">
    <property type="entry name" value="Penicillin-binding protein 2x (pbp-2x), c-terminal domain"/>
    <property type="match status" value="1"/>
</dbReference>
<keyword evidence="6 9" id="KW-0067">ATP-binding</keyword>
<dbReference type="AlphaFoldDB" id="A0A1M6VMT8"/>
<keyword evidence="3" id="KW-0808">Transferase</keyword>
<dbReference type="InterPro" id="IPR017441">
    <property type="entry name" value="Protein_kinase_ATP_BS"/>
</dbReference>
<feature type="compositionally biased region" description="Low complexity" evidence="10">
    <location>
        <begin position="577"/>
        <end position="586"/>
    </location>
</feature>
<dbReference type="InterPro" id="IPR005543">
    <property type="entry name" value="PASTA_dom"/>
</dbReference>
<dbReference type="OrthoDB" id="9788659at2"/>
<dbReference type="PROSITE" id="PS00108">
    <property type="entry name" value="PROTEIN_KINASE_ST"/>
    <property type="match status" value="1"/>
</dbReference>
<dbReference type="EMBL" id="FRBC01000019">
    <property type="protein sequence ID" value="SHK82818.1"/>
    <property type="molecule type" value="Genomic_DNA"/>
</dbReference>
<reference evidence="14 15" key="1">
    <citation type="submission" date="2016-11" db="EMBL/GenBank/DDBJ databases">
        <authorList>
            <person name="Jaros S."/>
            <person name="Januszkiewicz K."/>
            <person name="Wedrychowicz H."/>
        </authorList>
    </citation>
    <scope>NUCLEOTIDE SEQUENCE [LARGE SCALE GENOMIC DNA]</scope>
    <source>
        <strain evidence="14 15">HD4</strain>
    </source>
</reference>
<dbReference type="SMART" id="SM00220">
    <property type="entry name" value="S_TKc"/>
    <property type="match status" value="1"/>
</dbReference>
<dbReference type="Pfam" id="PF00069">
    <property type="entry name" value="Pkinase"/>
    <property type="match status" value="1"/>
</dbReference>
<dbReference type="InterPro" id="IPR008271">
    <property type="entry name" value="Ser/Thr_kinase_AS"/>
</dbReference>
<keyword evidence="4 9" id="KW-0547">Nucleotide-binding</keyword>
<evidence type="ECO:0000256" key="10">
    <source>
        <dbReference type="SAM" id="MobiDB-lite"/>
    </source>
</evidence>
<dbReference type="PROSITE" id="PS50011">
    <property type="entry name" value="PROTEIN_KINASE_DOM"/>
    <property type="match status" value="1"/>
</dbReference>
<feature type="binding site" evidence="9">
    <location>
        <position position="39"/>
    </location>
    <ligand>
        <name>ATP</name>
        <dbReference type="ChEBI" id="CHEBI:30616"/>
    </ligand>
</feature>
<dbReference type="InterPro" id="IPR011009">
    <property type="entry name" value="Kinase-like_dom_sf"/>
</dbReference>
<keyword evidence="11" id="KW-1133">Transmembrane helix</keyword>
<sequence length="592" mass="64480">MNQRVLDNRYELQELIGGGGMADVYKARDVLLDRTVAVKILHEQFKRDTEFIQKFHREAQAAAKLSHPNIVNIFDVGVMGDDHYIVMEYVPGSTLKDRINQEGHLSVADALHVARDIASALAHAHANNLVHCDIKPHNILMMPDGSAKVADFGIARAVTESTMTYTGNVVGSVHYFSPEQAKGTMITPRSDVYALGVVMYEMLTGQLPFTGETPVSIAMKHLQEQPRSVRQLEPSIPPVVEAIVARAMQKDANMRPSSSELVQDISQAQQMLGGFNAGAGAAVDPYATQVLPRVQEPVRPARQERYRETAYDNDRNEEKSIFKSKKFIIGLVMVLMMGFFVGAFMSFGKFWSTAEVEVPDVTGKQMTLAKQILEDKRLRVKVDEEFSADIPAGMVISQNPEAGAKVKEERLVTIKVSKGGENIEMPDVRGLKKEDAVAKIEKMGLKVGRVSERTSDEEEAGVVIASDPRAGTRVTKGETVDLVISKGRKEKKSSGVPDVTGLPLESAQKALTSAGFRVGSVEKKASKQAAGTVISQSPGGGAEALEGESIHLVVAEAGKVEEEKHDKSKDKKDNTKQEPAAAPKPNEAAKSR</sequence>
<dbReference type="InterPro" id="IPR000719">
    <property type="entry name" value="Prot_kinase_dom"/>
</dbReference>
<keyword evidence="11" id="KW-0812">Transmembrane</keyword>
<dbReference type="PANTHER" id="PTHR43289:SF34">
    <property type="entry name" value="SERINE_THREONINE-PROTEIN KINASE YBDM-RELATED"/>
    <property type="match status" value="1"/>
</dbReference>
<feature type="domain" description="Protein kinase" evidence="12">
    <location>
        <begin position="10"/>
        <end position="272"/>
    </location>
</feature>
<dbReference type="CDD" id="cd14014">
    <property type="entry name" value="STKc_PknB_like"/>
    <property type="match status" value="1"/>
</dbReference>
<dbReference type="FunFam" id="3.30.200.20:FF:000035">
    <property type="entry name" value="Serine/threonine protein kinase Stk1"/>
    <property type="match status" value="1"/>
</dbReference>
<evidence type="ECO:0000256" key="6">
    <source>
        <dbReference type="ARBA" id="ARBA00022840"/>
    </source>
</evidence>
<feature type="domain" description="PASTA" evidence="13">
    <location>
        <begin position="352"/>
        <end position="418"/>
    </location>
</feature>
<feature type="domain" description="PASTA" evidence="13">
    <location>
        <begin position="419"/>
        <end position="486"/>
    </location>
</feature>
<evidence type="ECO:0000256" key="8">
    <source>
        <dbReference type="ARBA" id="ARBA00048679"/>
    </source>
</evidence>
<proteinExistence type="predicted"/>
<dbReference type="GO" id="GO:0005524">
    <property type="term" value="F:ATP binding"/>
    <property type="evidence" value="ECO:0007669"/>
    <property type="project" value="UniProtKB-UniRule"/>
</dbReference>
<accession>A0A1M6VMT8</accession>
<evidence type="ECO:0000259" key="13">
    <source>
        <dbReference type="PROSITE" id="PS51178"/>
    </source>
</evidence>
<dbReference type="GO" id="GO:0004674">
    <property type="term" value="F:protein serine/threonine kinase activity"/>
    <property type="evidence" value="ECO:0007669"/>
    <property type="project" value="UniProtKB-KW"/>
</dbReference>
<keyword evidence="11" id="KW-0472">Membrane</keyword>
<evidence type="ECO:0000313" key="15">
    <source>
        <dbReference type="Proteomes" id="UP000184263"/>
    </source>
</evidence>
<dbReference type="Gene3D" id="1.10.510.10">
    <property type="entry name" value="Transferase(Phosphotransferase) domain 1"/>
    <property type="match status" value="1"/>
</dbReference>
<name>A0A1M6VMT8_SELRU</name>
<protein>
    <recommendedName>
        <fullName evidence="1">non-specific serine/threonine protein kinase</fullName>
        <ecNumber evidence="1">2.7.11.1</ecNumber>
    </recommendedName>
</protein>
<dbReference type="Proteomes" id="UP000184263">
    <property type="component" value="Unassembled WGS sequence"/>
</dbReference>
<dbReference type="Gene3D" id="3.30.10.20">
    <property type="match status" value="3"/>
</dbReference>
<evidence type="ECO:0000256" key="2">
    <source>
        <dbReference type="ARBA" id="ARBA00022527"/>
    </source>
</evidence>